<dbReference type="EMBL" id="KX828710">
    <property type="protein sequence ID" value="APC44967.1"/>
    <property type="molecule type" value="Genomic_DNA"/>
</dbReference>
<keyword evidence="2" id="KW-1185">Reference proteome</keyword>
<gene>
    <name evidence="1" type="ORF">SH6_0068</name>
</gene>
<dbReference type="Proteomes" id="UP000224004">
    <property type="component" value="Segment"/>
</dbReference>
<proteinExistence type="predicted"/>
<name>A0A1J0GTD6_9CAUD</name>
<evidence type="ECO:0000313" key="1">
    <source>
        <dbReference type="EMBL" id="APC44967.1"/>
    </source>
</evidence>
<sequence length="71" mass="8098">MANKFLVVRVYNHSNGTSSEIPTLYNKADGWNEETAVANEKKVAEMYGDTCEIEVREYAKLTNESYMWADA</sequence>
<evidence type="ECO:0000313" key="2">
    <source>
        <dbReference type="Proteomes" id="UP000224004"/>
    </source>
</evidence>
<reference evidence="1 2" key="1">
    <citation type="submission" date="2016-09" db="EMBL/GenBank/DDBJ databases">
        <title>Characterization of two polyvalent phages infecting Enterobacteriaceae.</title>
        <authorList>
            <person name="Hamdi S."/>
            <person name="Rousseau G.M."/>
            <person name="Labrie S.J."/>
            <person name="Tremblay D.M."/>
            <person name="Kourda R.S."/>
            <person name="Slama K.B."/>
            <person name="Moineau S."/>
        </authorList>
    </citation>
    <scope>NUCLEOTIDE SEQUENCE [LARGE SCALE GENOMIC DNA]</scope>
</reference>
<protein>
    <submittedName>
        <fullName evidence="1">Uncharacterized protein</fullName>
    </submittedName>
</protein>
<organism evidence="1 2">
    <name type="scientific">Shigella phage SH6</name>
    <dbReference type="NCBI Taxonomy" id="1913048"/>
    <lineage>
        <taxon>Viruses</taxon>
        <taxon>Duplodnaviria</taxon>
        <taxon>Heunggongvirae</taxon>
        <taxon>Uroviricota</taxon>
        <taxon>Caudoviricetes</taxon>
        <taxon>Drexlerviridae</taxon>
        <taxon>Tunavirinae</taxon>
        <taxon>Tunavirus</taxon>
        <taxon>Tunavirus SH6</taxon>
    </lineage>
</organism>
<accession>A0A1J0GTD6</accession>